<keyword evidence="2" id="KW-0472">Membrane</keyword>
<proteinExistence type="predicted"/>
<sequence>MAGFLGRLSQGMGGGSQEEEDINAPITFSRARAHPPLSSNVGTFGSTDTGLRRNWVEGSWASGSRYGRLEKAPSRPFLSIILISAFFIFAMVASIMWYDGKDQFNLNNMLPWSTGGRGSGSRPSAGSGRARGRGETRRVEEANEKLKFKYHEALRDVRGLESKVGELEHLARENSRKVQHTTRGGQDGALVEEKLKYEAAEREVDALESKVEKLEREALKQKMSMRQGQASDLGRASKEISNLQDTMERLEELEARRSREQRMSEKQIAALEKENEQLELSLEDREQDKQEIKALTDKVEELSRNSAAARRSRESGEIKKIEEAIKAHLKTEEDRVAKLTRQQIKLKAELEAARAEAQQYRKPQPAPRRKRAQSSLHLGPSNDLESTGKRLSYADEVQQKEKKEEENISRQASRMMNHREEERGLDKRHRKMLEDMERSQEMRDRTADQAADRDLKVREKEIDKLLGTNTNCPGPDCMTKKVDPSIVQATDYARSRFASGGKLRFQ</sequence>
<accession>A0A7S4P049</accession>
<keyword evidence="2" id="KW-1133">Transmembrane helix</keyword>
<evidence type="ECO:0000256" key="1">
    <source>
        <dbReference type="SAM" id="MobiDB-lite"/>
    </source>
</evidence>
<feature type="compositionally biased region" description="Basic and acidic residues" evidence="1">
    <location>
        <begin position="432"/>
        <end position="456"/>
    </location>
</feature>
<name>A0A7S4P049_GUITH</name>
<feature type="region of interest" description="Disordered" evidence="1">
    <location>
        <begin position="352"/>
        <end position="456"/>
    </location>
</feature>
<feature type="compositionally biased region" description="Basic and acidic residues" evidence="1">
    <location>
        <begin position="397"/>
        <end position="408"/>
    </location>
</feature>
<gene>
    <name evidence="3" type="ORF">GTHE00462_LOCUS26141</name>
</gene>
<protein>
    <submittedName>
        <fullName evidence="3">Uncharacterized protein</fullName>
    </submittedName>
</protein>
<feature type="transmembrane region" description="Helical" evidence="2">
    <location>
        <begin position="77"/>
        <end position="98"/>
    </location>
</feature>
<reference evidence="3" key="1">
    <citation type="submission" date="2021-01" db="EMBL/GenBank/DDBJ databases">
        <authorList>
            <person name="Corre E."/>
            <person name="Pelletier E."/>
            <person name="Niang G."/>
            <person name="Scheremetjew M."/>
            <person name="Finn R."/>
            <person name="Kale V."/>
            <person name="Holt S."/>
            <person name="Cochrane G."/>
            <person name="Meng A."/>
            <person name="Brown T."/>
            <person name="Cohen L."/>
        </authorList>
    </citation>
    <scope>NUCLEOTIDE SEQUENCE</scope>
    <source>
        <strain evidence="3">CCMP 2712</strain>
    </source>
</reference>
<organism evidence="3">
    <name type="scientific">Guillardia theta</name>
    <name type="common">Cryptophyte</name>
    <name type="synonym">Cryptomonas phi</name>
    <dbReference type="NCBI Taxonomy" id="55529"/>
    <lineage>
        <taxon>Eukaryota</taxon>
        <taxon>Cryptophyceae</taxon>
        <taxon>Pyrenomonadales</taxon>
        <taxon>Geminigeraceae</taxon>
        <taxon>Guillardia</taxon>
    </lineage>
</organism>
<dbReference type="AlphaFoldDB" id="A0A7S4P049"/>
<feature type="region of interest" description="Disordered" evidence="1">
    <location>
        <begin position="1"/>
        <end position="20"/>
    </location>
</feature>
<evidence type="ECO:0000256" key="2">
    <source>
        <dbReference type="SAM" id="Phobius"/>
    </source>
</evidence>
<feature type="region of interest" description="Disordered" evidence="1">
    <location>
        <begin position="114"/>
        <end position="140"/>
    </location>
</feature>
<keyword evidence="2" id="KW-0812">Transmembrane</keyword>
<dbReference type="EMBL" id="HBKN01033565">
    <property type="protein sequence ID" value="CAE2319197.1"/>
    <property type="molecule type" value="Transcribed_RNA"/>
</dbReference>
<evidence type="ECO:0000313" key="3">
    <source>
        <dbReference type="EMBL" id="CAE2319197.1"/>
    </source>
</evidence>